<evidence type="ECO:0000256" key="2">
    <source>
        <dbReference type="SAM" id="SignalP"/>
    </source>
</evidence>
<evidence type="ECO:0008006" key="5">
    <source>
        <dbReference type="Google" id="ProtNLM"/>
    </source>
</evidence>
<dbReference type="AlphaFoldDB" id="A0A1Y1WNP4"/>
<proteinExistence type="predicted"/>
<feature type="compositionally biased region" description="Acidic residues" evidence="1">
    <location>
        <begin position="55"/>
        <end position="72"/>
    </location>
</feature>
<feature type="region of interest" description="Disordered" evidence="1">
    <location>
        <begin position="141"/>
        <end position="162"/>
    </location>
</feature>
<evidence type="ECO:0000313" key="4">
    <source>
        <dbReference type="Proteomes" id="UP000193498"/>
    </source>
</evidence>
<keyword evidence="2" id="KW-0732">Signal</keyword>
<keyword evidence="4" id="KW-1185">Reference proteome</keyword>
<dbReference type="InParanoid" id="A0A1Y1WNP4"/>
<dbReference type="EMBL" id="MCFE01001035">
    <property type="protein sequence ID" value="ORX75167.1"/>
    <property type="molecule type" value="Genomic_DNA"/>
</dbReference>
<sequence length="174" mass="19263">MQLTIALLAFYIASIQVIHVAADEASQASYSDNSCVEQVGPCYQEAQSPGYDYQPEQDDGDEEDYDMDEGGGEESSYSSESDIYDFNIADIQPRQTLLGKVNAHSSNSADALSQSNQFDQAQVIDQTLYQPKQQQPQINITQPATCGYGGNRKKTRDQPTSTLRTDTWITITNK</sequence>
<feature type="region of interest" description="Disordered" evidence="1">
    <location>
        <begin position="45"/>
        <end position="82"/>
    </location>
</feature>
<evidence type="ECO:0000313" key="3">
    <source>
        <dbReference type="EMBL" id="ORX75167.1"/>
    </source>
</evidence>
<gene>
    <name evidence="3" type="ORF">K493DRAFT_364207</name>
</gene>
<organism evidence="3 4">
    <name type="scientific">Basidiobolus meristosporus CBS 931.73</name>
    <dbReference type="NCBI Taxonomy" id="1314790"/>
    <lineage>
        <taxon>Eukaryota</taxon>
        <taxon>Fungi</taxon>
        <taxon>Fungi incertae sedis</taxon>
        <taxon>Zoopagomycota</taxon>
        <taxon>Entomophthoromycotina</taxon>
        <taxon>Basidiobolomycetes</taxon>
        <taxon>Basidiobolales</taxon>
        <taxon>Basidiobolaceae</taxon>
        <taxon>Basidiobolus</taxon>
    </lineage>
</organism>
<feature type="signal peptide" evidence="2">
    <location>
        <begin position="1"/>
        <end position="22"/>
    </location>
</feature>
<protein>
    <recommendedName>
        <fullName evidence="5">Secreted protein</fullName>
    </recommendedName>
</protein>
<evidence type="ECO:0000256" key="1">
    <source>
        <dbReference type="SAM" id="MobiDB-lite"/>
    </source>
</evidence>
<reference evidence="3 4" key="1">
    <citation type="submission" date="2016-07" db="EMBL/GenBank/DDBJ databases">
        <title>Pervasive Adenine N6-methylation of Active Genes in Fungi.</title>
        <authorList>
            <consortium name="DOE Joint Genome Institute"/>
            <person name="Mondo S.J."/>
            <person name="Dannebaum R.O."/>
            <person name="Kuo R.C."/>
            <person name="Labutti K."/>
            <person name="Haridas S."/>
            <person name="Kuo A."/>
            <person name="Salamov A."/>
            <person name="Ahrendt S.R."/>
            <person name="Lipzen A."/>
            <person name="Sullivan W."/>
            <person name="Andreopoulos W.B."/>
            <person name="Clum A."/>
            <person name="Lindquist E."/>
            <person name="Daum C."/>
            <person name="Ramamoorthy G.K."/>
            <person name="Gryganskyi A."/>
            <person name="Culley D."/>
            <person name="Magnuson J.K."/>
            <person name="James T.Y."/>
            <person name="O'Malley M.A."/>
            <person name="Stajich J.E."/>
            <person name="Spatafora J.W."/>
            <person name="Visel A."/>
            <person name="Grigoriev I.V."/>
        </authorList>
    </citation>
    <scope>NUCLEOTIDE SEQUENCE [LARGE SCALE GENOMIC DNA]</scope>
    <source>
        <strain evidence="3 4">CBS 931.73</strain>
    </source>
</reference>
<dbReference type="Proteomes" id="UP000193498">
    <property type="component" value="Unassembled WGS sequence"/>
</dbReference>
<comment type="caution">
    <text evidence="3">The sequence shown here is derived from an EMBL/GenBank/DDBJ whole genome shotgun (WGS) entry which is preliminary data.</text>
</comment>
<feature type="chain" id="PRO_5012305072" description="Secreted protein" evidence="2">
    <location>
        <begin position="23"/>
        <end position="174"/>
    </location>
</feature>
<accession>A0A1Y1WNP4</accession>
<name>A0A1Y1WNP4_9FUNG</name>